<evidence type="ECO:0000313" key="2">
    <source>
        <dbReference type="EMBL" id="KAF1016367.1"/>
    </source>
</evidence>
<reference evidence="3" key="1">
    <citation type="journal article" date="2020" name="MBio">
        <title>Horizontal gene transfer to a defensive symbiont with a reduced genome amongst a multipartite beetle microbiome.</title>
        <authorList>
            <person name="Waterworth S.C."/>
            <person name="Florez L.V."/>
            <person name="Rees E.R."/>
            <person name="Hertweck C."/>
            <person name="Kaltenpoth M."/>
            <person name="Kwan J.C."/>
        </authorList>
    </citation>
    <scope>NUCLEOTIDE SEQUENCE [LARGE SCALE GENOMIC DNA]</scope>
</reference>
<keyword evidence="1" id="KW-1133">Transmembrane helix</keyword>
<dbReference type="InterPro" id="IPR013362">
    <property type="entry name" value="Pilus_4_PilV"/>
</dbReference>
<name>A0A7V8FIJ6_STEMA</name>
<comment type="caution">
    <text evidence="2">The sequence shown here is derived from an EMBL/GenBank/DDBJ whole genome shotgun (WGS) entry which is preliminary data.</text>
</comment>
<dbReference type="EMBL" id="WNDS01000002">
    <property type="protein sequence ID" value="KAF1016367.1"/>
    <property type="molecule type" value="Genomic_DNA"/>
</dbReference>
<dbReference type="AlphaFoldDB" id="A0A7V8FIJ6"/>
<dbReference type="InterPro" id="IPR012902">
    <property type="entry name" value="N_methyl_site"/>
</dbReference>
<dbReference type="Proteomes" id="UP000487117">
    <property type="component" value="Unassembled WGS sequence"/>
</dbReference>
<evidence type="ECO:0000256" key="1">
    <source>
        <dbReference type="SAM" id="Phobius"/>
    </source>
</evidence>
<keyword evidence="1" id="KW-0472">Membrane</keyword>
<dbReference type="NCBIfam" id="TIGR02523">
    <property type="entry name" value="type_IV_pilV"/>
    <property type="match status" value="1"/>
</dbReference>
<dbReference type="SUPFAM" id="SSF54523">
    <property type="entry name" value="Pili subunits"/>
    <property type="match status" value="1"/>
</dbReference>
<dbReference type="Pfam" id="PF07963">
    <property type="entry name" value="N_methyl"/>
    <property type="match status" value="1"/>
</dbReference>
<sequence length="165" mass="17675">MTRRNLARPRRGQGGFSLIEVMVAVLVLAFGLLGFALLQTMSVRFVQSANYRTQATNLSNDLIELMRAQRTSTLAGGDYTKATFAAGTVAVDGACAWPTGAKTTAAQNITRWKCQVVKALGDKASANVQFNATTGQVTVAISWGDQRWDPQAPDSLTTFGLTTTL</sequence>
<organism evidence="2 3">
    <name type="scientific">Stenotrophomonas maltophilia</name>
    <name type="common">Pseudomonas maltophilia</name>
    <name type="synonym">Xanthomonas maltophilia</name>
    <dbReference type="NCBI Taxonomy" id="40324"/>
    <lineage>
        <taxon>Bacteria</taxon>
        <taxon>Pseudomonadati</taxon>
        <taxon>Pseudomonadota</taxon>
        <taxon>Gammaproteobacteria</taxon>
        <taxon>Lysobacterales</taxon>
        <taxon>Lysobacteraceae</taxon>
        <taxon>Stenotrophomonas</taxon>
        <taxon>Stenotrophomonas maltophilia group</taxon>
    </lineage>
</organism>
<evidence type="ECO:0008006" key="4">
    <source>
        <dbReference type="Google" id="ProtNLM"/>
    </source>
</evidence>
<dbReference type="NCBIfam" id="TIGR02532">
    <property type="entry name" value="IV_pilin_GFxxxE"/>
    <property type="match status" value="1"/>
</dbReference>
<evidence type="ECO:0000313" key="3">
    <source>
        <dbReference type="Proteomes" id="UP000487117"/>
    </source>
</evidence>
<gene>
    <name evidence="2" type="ORF">GAK31_01865</name>
</gene>
<accession>A0A7V8FIJ6</accession>
<proteinExistence type="predicted"/>
<protein>
    <recommendedName>
        <fullName evidence="4">Type IV pilus modification protein PilV</fullName>
    </recommendedName>
</protein>
<keyword evidence="1" id="KW-0812">Transmembrane</keyword>
<feature type="transmembrane region" description="Helical" evidence="1">
    <location>
        <begin position="21"/>
        <end position="38"/>
    </location>
</feature>
<dbReference type="InterPro" id="IPR045584">
    <property type="entry name" value="Pilin-like"/>
</dbReference>